<dbReference type="SUPFAM" id="SSF52540">
    <property type="entry name" value="P-loop containing nucleoside triphosphate hydrolases"/>
    <property type="match status" value="1"/>
</dbReference>
<reference evidence="9 10" key="1">
    <citation type="submission" date="2015-01" db="EMBL/GenBank/DDBJ databases">
        <title>The Genome Sequence of Fonsecaea multimorphosa CBS 102226.</title>
        <authorList>
            <consortium name="The Broad Institute Genomics Platform"/>
            <person name="Cuomo C."/>
            <person name="de Hoog S."/>
            <person name="Gorbushina A."/>
            <person name="Stielow B."/>
            <person name="Teixiera M."/>
            <person name="Abouelleil A."/>
            <person name="Chapman S.B."/>
            <person name="Priest M."/>
            <person name="Young S.K."/>
            <person name="Wortman J."/>
            <person name="Nusbaum C."/>
            <person name="Birren B."/>
        </authorList>
    </citation>
    <scope>NUCLEOTIDE SEQUENCE [LARGE SCALE GENOMIC DNA]</scope>
    <source>
        <strain evidence="9 10">CBS 102226</strain>
    </source>
</reference>
<dbReference type="STRING" id="1442371.A0A0D2HB92"/>
<dbReference type="RefSeq" id="XP_016633293.1">
    <property type="nucleotide sequence ID" value="XM_016775250.1"/>
</dbReference>
<dbReference type="Gene3D" id="3.40.50.300">
    <property type="entry name" value="P-loop containing nucleotide triphosphate hydrolases"/>
    <property type="match status" value="2"/>
</dbReference>
<dbReference type="InterPro" id="IPR027417">
    <property type="entry name" value="P-loop_NTPase"/>
</dbReference>
<evidence type="ECO:0000256" key="4">
    <source>
        <dbReference type="ARBA" id="ARBA00022806"/>
    </source>
</evidence>
<dbReference type="PANTHER" id="PTHR43788">
    <property type="entry name" value="DNA2/NAM7 HELICASE FAMILY MEMBER"/>
    <property type="match status" value="1"/>
</dbReference>
<dbReference type="CDD" id="cd18808">
    <property type="entry name" value="SF1_C_Upf1"/>
    <property type="match status" value="1"/>
</dbReference>
<keyword evidence="10" id="KW-1185">Reference proteome</keyword>
<evidence type="ECO:0000256" key="5">
    <source>
        <dbReference type="ARBA" id="ARBA00022840"/>
    </source>
</evidence>
<dbReference type="EMBL" id="KN848069">
    <property type="protein sequence ID" value="KIX99170.1"/>
    <property type="molecule type" value="Genomic_DNA"/>
</dbReference>
<feature type="compositionally biased region" description="Basic and acidic residues" evidence="6">
    <location>
        <begin position="126"/>
        <end position="137"/>
    </location>
</feature>
<name>A0A0D2HB92_9EURO</name>
<keyword evidence="2" id="KW-0547">Nucleotide-binding</keyword>
<keyword evidence="3" id="KW-0378">Hydrolase</keyword>
<feature type="domain" description="DNA2/NAM7 helicase helicase" evidence="7">
    <location>
        <begin position="586"/>
        <end position="880"/>
    </location>
</feature>
<evidence type="ECO:0000256" key="1">
    <source>
        <dbReference type="ARBA" id="ARBA00007913"/>
    </source>
</evidence>
<keyword evidence="4" id="KW-0347">Helicase</keyword>
<evidence type="ECO:0000313" key="9">
    <source>
        <dbReference type="EMBL" id="KIX99170.1"/>
    </source>
</evidence>
<dbReference type="GO" id="GO:0043139">
    <property type="term" value="F:5'-3' DNA helicase activity"/>
    <property type="evidence" value="ECO:0007669"/>
    <property type="project" value="TreeGrafter"/>
</dbReference>
<evidence type="ECO:0000256" key="6">
    <source>
        <dbReference type="SAM" id="MobiDB-lite"/>
    </source>
</evidence>
<dbReference type="InterPro" id="IPR050534">
    <property type="entry name" value="Coronavir_polyprotein_1ab"/>
</dbReference>
<dbReference type="VEuPathDB" id="FungiDB:Z520_04746"/>
<feature type="domain" description="DNA2/NAM7 helicase-like C-terminal" evidence="8">
    <location>
        <begin position="895"/>
        <end position="1088"/>
    </location>
</feature>
<evidence type="ECO:0000313" key="10">
    <source>
        <dbReference type="Proteomes" id="UP000053411"/>
    </source>
</evidence>
<evidence type="ECO:0000256" key="2">
    <source>
        <dbReference type="ARBA" id="ARBA00022741"/>
    </source>
</evidence>
<gene>
    <name evidence="9" type="ORF">Z520_04746</name>
</gene>
<dbReference type="GO" id="GO:0005524">
    <property type="term" value="F:ATP binding"/>
    <property type="evidence" value="ECO:0007669"/>
    <property type="project" value="UniProtKB-KW"/>
</dbReference>
<dbReference type="GeneID" id="27710492"/>
<evidence type="ECO:0000256" key="3">
    <source>
        <dbReference type="ARBA" id="ARBA00022801"/>
    </source>
</evidence>
<evidence type="ECO:0000259" key="7">
    <source>
        <dbReference type="Pfam" id="PF13086"/>
    </source>
</evidence>
<feature type="compositionally biased region" description="Acidic residues" evidence="6">
    <location>
        <begin position="1166"/>
        <end position="1178"/>
    </location>
</feature>
<feature type="compositionally biased region" description="Polar residues" evidence="6">
    <location>
        <begin position="1201"/>
        <end position="1217"/>
    </location>
</feature>
<organism evidence="9 10">
    <name type="scientific">Fonsecaea multimorphosa CBS 102226</name>
    <dbReference type="NCBI Taxonomy" id="1442371"/>
    <lineage>
        <taxon>Eukaryota</taxon>
        <taxon>Fungi</taxon>
        <taxon>Dikarya</taxon>
        <taxon>Ascomycota</taxon>
        <taxon>Pezizomycotina</taxon>
        <taxon>Eurotiomycetes</taxon>
        <taxon>Chaetothyriomycetidae</taxon>
        <taxon>Chaetothyriales</taxon>
        <taxon>Herpotrichiellaceae</taxon>
        <taxon>Fonsecaea</taxon>
    </lineage>
</organism>
<feature type="region of interest" description="Disordered" evidence="6">
    <location>
        <begin position="1143"/>
        <end position="1224"/>
    </location>
</feature>
<feature type="region of interest" description="Disordered" evidence="6">
    <location>
        <begin position="100"/>
        <end position="137"/>
    </location>
</feature>
<keyword evidence="5" id="KW-0067">ATP-binding</keyword>
<comment type="similarity">
    <text evidence="1">Belongs to the DNA2/NAM7 helicase family.</text>
</comment>
<evidence type="ECO:0008006" key="11">
    <source>
        <dbReference type="Google" id="ProtNLM"/>
    </source>
</evidence>
<protein>
    <recommendedName>
        <fullName evidence="11">DNA2/NAM7 helicase-like C-terminal domain-containing protein</fullName>
    </recommendedName>
</protein>
<dbReference type="Pfam" id="PF13087">
    <property type="entry name" value="AAA_12"/>
    <property type="match status" value="1"/>
</dbReference>
<dbReference type="InterPro" id="IPR041679">
    <property type="entry name" value="DNA2/NAM7-like_C"/>
</dbReference>
<dbReference type="InterPro" id="IPR047187">
    <property type="entry name" value="SF1_C_Upf1"/>
</dbReference>
<evidence type="ECO:0000259" key="8">
    <source>
        <dbReference type="Pfam" id="PF13087"/>
    </source>
</evidence>
<dbReference type="InterPro" id="IPR041677">
    <property type="entry name" value="DNA2/NAM7_AAA_11"/>
</dbReference>
<feature type="region of interest" description="Disordered" evidence="6">
    <location>
        <begin position="1"/>
        <end position="57"/>
    </location>
</feature>
<dbReference type="GO" id="GO:0016787">
    <property type="term" value="F:hydrolase activity"/>
    <property type="evidence" value="ECO:0007669"/>
    <property type="project" value="UniProtKB-KW"/>
</dbReference>
<dbReference type="PANTHER" id="PTHR43788:SF8">
    <property type="entry name" value="DNA-BINDING PROTEIN SMUBP-2"/>
    <property type="match status" value="1"/>
</dbReference>
<proteinExistence type="inferred from homology"/>
<sequence>MADPNSGDGWNDKWGDNSSGGRVSESSTSTIVSDSNNDSSKNPSDQDATGLESSPLVVKPLPSVDLKSLSAAFGTQFVIPENAQGASFTKKAATKAFDIASGETERTEKPKHSSSRITQKGFKARPPREEKPGKEAKVWENKNANVEEQGPITVFDEADFGVLEIETIHGIEAYAAGTPWPCTILNLQTGEQLHGIDSDVRISFICDKHISHIQVIIAKSSKAFPEVADYRVVMRFSADAINKMTIAQVEHEDFQNLAPTFNRCYALLIAYELSELNCESLLVPNSAPQVQGLKDHIKANLPLVFHICGSEHTYANYAALHQQLAVDQSIHPMTKWICPGKSRFVIQKEEFIPKNQRPEHCVVAAKNSYFNYDELLVTQCIGDLQEQEYVLSQLSTYEKKLHDLYILELVKGGNRAFLGVLDVPVEDQIRLQAGDSLYIHDPAIEDDDDCKLHATVAEAIPGLPSTLIPLHVTNYYDMENDSFGHPSLTVKPIPLAAQDDLVKNLKALRASPKMRVKIVFDKNEQVYKDKVVGMALLNKWFSEGSALAVAFQQLIIGNNIEAVPTFNIFQPILPYVSNPKEVMHTLNEGQSRAIDHCMNAPAGAAIIQGPPGTGKTYVGTEISRPFVRAGLSDVHVLVASNANTPIDAFALRLHNMIMSENNPNAYLIRIFSFSTEKEIATRTAKLEARKAGIIPKHRPTLVEDLQPEEREAFECLRFSMVAYENYKREHTFEVELVPDDRVTEKCLKFAVGTRMLQVIGKIPAGKGDPTPQPQEFHEFVSLYQQVCNGTELTRDTRAKFKGELKRLMNHVIHNATIICTTASLAIQYKYASACSDVVKLVILEEAARTEQSEALSLRANYPQATGFVQIGDIQQLRTFVAASPEDGHFIAQLFRSLMYRWVSGGAPSAMLTVQHRMDRDIAGPPNELSYGGKLTNHESVNLEHRPFTRDVRAWNKERFGRERTAILIDIQGTTTSESPTKSRYNEVFVKYGINLAKDLVDRFPDKSVSIFVYYGAQYLLYLAAFDRLRLTDEKYDKIYIDKVDRIQGVECDFVITDMPVRGRGGFLNELNRLNVAHTRARYGFYYIIDKDAINKTKSNRIMRVVKSYMKSGLRHAITANDQAENPIKCPFFEENMVDFSSETATLPGGDGWDAPQDEPGPLTSKDEEEAALLEEEMKEIENAEDQVHDEKETKNAEDKIQNQGQEVDLNDWNTMPLSNPPWAW</sequence>
<dbReference type="AlphaFoldDB" id="A0A0D2HB92"/>
<feature type="compositionally biased region" description="Low complexity" evidence="6">
    <location>
        <begin position="19"/>
        <end position="45"/>
    </location>
</feature>
<accession>A0A0D2HB92</accession>
<feature type="compositionally biased region" description="Basic and acidic residues" evidence="6">
    <location>
        <begin position="1179"/>
        <end position="1200"/>
    </location>
</feature>
<dbReference type="OrthoDB" id="4114761at2759"/>
<dbReference type="Proteomes" id="UP000053411">
    <property type="component" value="Unassembled WGS sequence"/>
</dbReference>
<dbReference type="Pfam" id="PF13086">
    <property type="entry name" value="AAA_11"/>
    <property type="match status" value="1"/>
</dbReference>